<dbReference type="SMART" id="SM00567">
    <property type="entry name" value="EZ_HEAT"/>
    <property type="match status" value="2"/>
</dbReference>
<protein>
    <submittedName>
        <fullName evidence="2">HEAT repeat domain-containing protein</fullName>
    </submittedName>
</protein>
<feature type="compositionally biased region" description="Basic and acidic residues" evidence="1">
    <location>
        <begin position="1"/>
        <end position="19"/>
    </location>
</feature>
<dbReference type="RefSeq" id="WP_316966757.1">
    <property type="nucleotide sequence ID" value="NZ_JARFPK010000024.1"/>
</dbReference>
<accession>A0ABT5X8I5</accession>
<name>A0ABT5X8I5_9EURY</name>
<organism evidence="2 3">
    <name type="scientific">Candidatus Methanocrinis natronophilus</name>
    <dbReference type="NCBI Taxonomy" id="3033396"/>
    <lineage>
        <taxon>Archaea</taxon>
        <taxon>Methanobacteriati</taxon>
        <taxon>Methanobacteriota</taxon>
        <taxon>Stenosarchaea group</taxon>
        <taxon>Methanomicrobia</taxon>
        <taxon>Methanotrichales</taxon>
        <taxon>Methanotrichaceae</taxon>
        <taxon>Methanocrinis</taxon>
    </lineage>
</organism>
<reference evidence="2 3" key="1">
    <citation type="submission" date="2023-03" db="EMBL/GenBank/DDBJ databases">
        <title>WGS of Methanotrichaceae archaeon Mx.</title>
        <authorList>
            <person name="Sorokin D.Y."/>
            <person name="Merkel A.Y."/>
        </authorList>
    </citation>
    <scope>NUCLEOTIDE SEQUENCE [LARGE SCALE GENOMIC DNA]</scope>
    <source>
        <strain evidence="2 3">Mx</strain>
    </source>
</reference>
<evidence type="ECO:0000313" key="2">
    <source>
        <dbReference type="EMBL" id="MDF0591015.1"/>
    </source>
</evidence>
<keyword evidence="3" id="KW-1185">Reference proteome</keyword>
<dbReference type="EMBL" id="JARFPK010000024">
    <property type="protein sequence ID" value="MDF0591015.1"/>
    <property type="molecule type" value="Genomic_DNA"/>
</dbReference>
<dbReference type="InterPro" id="IPR011989">
    <property type="entry name" value="ARM-like"/>
</dbReference>
<dbReference type="Pfam" id="PF03130">
    <property type="entry name" value="HEAT_PBS"/>
    <property type="match status" value="1"/>
</dbReference>
<dbReference type="Proteomes" id="UP001220010">
    <property type="component" value="Unassembled WGS sequence"/>
</dbReference>
<sequence length="185" mass="19946">MSEGKKEKMTKMREKKEKPAAVPLGETDPIDSLAGPQVPEDLPDATWAADKLAEIVAKEGNMLLRANAVNALAKKGGQEVVEPLVTALKDPEDIVKANAMVGLAALGRDLVQKRMAELLADKEASEEIRGGAAWVLGEMMDEESLSILTRAAEEDESAFVRVHAKASILAYEQAKAPAKKEDEKK</sequence>
<comment type="caution">
    <text evidence="2">The sequence shown here is derived from an EMBL/GenBank/DDBJ whole genome shotgun (WGS) entry which is preliminary data.</text>
</comment>
<dbReference type="InterPro" id="IPR016024">
    <property type="entry name" value="ARM-type_fold"/>
</dbReference>
<feature type="region of interest" description="Disordered" evidence="1">
    <location>
        <begin position="1"/>
        <end position="42"/>
    </location>
</feature>
<dbReference type="InterPro" id="IPR004155">
    <property type="entry name" value="PBS_lyase_HEAT"/>
</dbReference>
<gene>
    <name evidence="2" type="ORF">P0O15_07520</name>
</gene>
<dbReference type="SUPFAM" id="SSF48371">
    <property type="entry name" value="ARM repeat"/>
    <property type="match status" value="1"/>
</dbReference>
<proteinExistence type="predicted"/>
<dbReference type="Pfam" id="PF13646">
    <property type="entry name" value="HEAT_2"/>
    <property type="match status" value="1"/>
</dbReference>
<evidence type="ECO:0000313" key="3">
    <source>
        <dbReference type="Proteomes" id="UP001220010"/>
    </source>
</evidence>
<dbReference type="Gene3D" id="1.25.10.10">
    <property type="entry name" value="Leucine-rich Repeat Variant"/>
    <property type="match status" value="1"/>
</dbReference>
<evidence type="ECO:0000256" key="1">
    <source>
        <dbReference type="SAM" id="MobiDB-lite"/>
    </source>
</evidence>